<comment type="caution">
    <text evidence="14">The sequence shown here is derived from an EMBL/GenBank/DDBJ whole genome shotgun (WGS) entry which is preliminary data.</text>
</comment>
<keyword evidence="10" id="KW-0443">Lipid metabolism</keyword>
<dbReference type="AlphaFoldDB" id="A0A540VLP7"/>
<dbReference type="OrthoDB" id="142078at2"/>
<keyword evidence="4" id="KW-0808">Transferase</keyword>
<evidence type="ECO:0000256" key="5">
    <source>
        <dbReference type="ARBA" id="ARBA00022723"/>
    </source>
</evidence>
<evidence type="ECO:0000256" key="12">
    <source>
        <dbReference type="ARBA" id="ARBA00023264"/>
    </source>
</evidence>
<dbReference type="InParanoid" id="A0A540VLP7"/>
<proteinExistence type="inferred from homology"/>
<evidence type="ECO:0000256" key="1">
    <source>
        <dbReference type="ARBA" id="ARBA00001946"/>
    </source>
</evidence>
<dbReference type="GO" id="GO:0004143">
    <property type="term" value="F:ATP-dependent diacylglycerol kinase activity"/>
    <property type="evidence" value="ECO:0007669"/>
    <property type="project" value="TreeGrafter"/>
</dbReference>
<dbReference type="PROSITE" id="PS50146">
    <property type="entry name" value="DAGK"/>
    <property type="match status" value="1"/>
</dbReference>
<name>A0A540VLP7_9CHLR</name>
<dbReference type="Gene3D" id="2.60.200.40">
    <property type="match status" value="1"/>
</dbReference>
<evidence type="ECO:0000256" key="11">
    <source>
        <dbReference type="ARBA" id="ARBA00023209"/>
    </source>
</evidence>
<evidence type="ECO:0000256" key="2">
    <source>
        <dbReference type="ARBA" id="ARBA00005983"/>
    </source>
</evidence>
<feature type="domain" description="DAGKc" evidence="13">
    <location>
        <begin position="3"/>
        <end position="141"/>
    </location>
</feature>
<evidence type="ECO:0000256" key="8">
    <source>
        <dbReference type="ARBA" id="ARBA00022840"/>
    </source>
</evidence>
<dbReference type="GO" id="GO:0046872">
    <property type="term" value="F:metal ion binding"/>
    <property type="evidence" value="ECO:0007669"/>
    <property type="project" value="UniProtKB-KW"/>
</dbReference>
<dbReference type="Gene3D" id="3.40.50.10330">
    <property type="entry name" value="Probable inorganic polyphosphate/atp-NAD kinase, domain 1"/>
    <property type="match status" value="1"/>
</dbReference>
<keyword evidence="8" id="KW-0067">ATP-binding</keyword>
<comment type="similarity">
    <text evidence="2">Belongs to the diacylglycerol/lipid kinase family.</text>
</comment>
<dbReference type="Pfam" id="PF00781">
    <property type="entry name" value="DAGK_cat"/>
    <property type="match status" value="1"/>
</dbReference>
<evidence type="ECO:0000256" key="3">
    <source>
        <dbReference type="ARBA" id="ARBA00022516"/>
    </source>
</evidence>
<dbReference type="Proteomes" id="UP000317371">
    <property type="component" value="Unassembled WGS sequence"/>
</dbReference>
<sequence length="328" mass="36222">MPHLANRATLIYNPYAGFWDWGDVVQRVATFWQERGWEVRLQATDRPGHATTLARDAAEAGHGLVLAAGGDGTLNEVANGLAGTQTVLAPLPVGTTNSFAKELGLPRPNLFQPNWFVDVSQHLVQGRIQQVDLGKCDNGRYWLLWASTGVDGFVVKRVEPRPRWFKRLGAAGYAAKALFFLPSFQGLRATVVVDDQVVEGDFLLVNVSNCRMFAGGELRLNDGALLDDGLFEVWLFRGKRWPTILRYTVEIGFESHRDDPNVQVFRGRYVAVKTEPSTPFHLDGEPVGDTPFACTLLPRALRLLVPDCAPADLFQQPGTPLALSQQVS</sequence>
<dbReference type="GO" id="GO:0005524">
    <property type="term" value="F:ATP binding"/>
    <property type="evidence" value="ECO:0007669"/>
    <property type="project" value="UniProtKB-KW"/>
</dbReference>
<organism evidence="14 15">
    <name type="scientific">Litorilinea aerophila</name>
    <dbReference type="NCBI Taxonomy" id="1204385"/>
    <lineage>
        <taxon>Bacteria</taxon>
        <taxon>Bacillati</taxon>
        <taxon>Chloroflexota</taxon>
        <taxon>Caldilineae</taxon>
        <taxon>Caldilineales</taxon>
        <taxon>Caldilineaceae</taxon>
        <taxon>Litorilinea</taxon>
    </lineage>
</organism>
<keyword evidence="15" id="KW-1185">Reference proteome</keyword>
<evidence type="ECO:0000256" key="9">
    <source>
        <dbReference type="ARBA" id="ARBA00022842"/>
    </source>
</evidence>
<dbReference type="NCBIfam" id="TIGR00147">
    <property type="entry name" value="YegS/Rv2252/BmrU family lipid kinase"/>
    <property type="match status" value="1"/>
</dbReference>
<keyword evidence="7 14" id="KW-0418">Kinase</keyword>
<reference evidence="14 15" key="1">
    <citation type="submission" date="2019-06" db="EMBL/GenBank/DDBJ databases">
        <title>Genome sequence of Litorilinea aerophila BAA-2444.</title>
        <authorList>
            <person name="Maclea K.S."/>
            <person name="Maurais E.G."/>
            <person name="Iannazzi L.C."/>
        </authorList>
    </citation>
    <scope>NUCLEOTIDE SEQUENCE [LARGE SCALE GENOMIC DNA]</scope>
    <source>
        <strain evidence="14 15">ATCC BAA-2444</strain>
    </source>
</reference>
<evidence type="ECO:0000256" key="4">
    <source>
        <dbReference type="ARBA" id="ARBA00022679"/>
    </source>
</evidence>
<dbReference type="PANTHER" id="PTHR12358:SF106">
    <property type="entry name" value="LIPID KINASE YEGS"/>
    <property type="match status" value="1"/>
</dbReference>
<dbReference type="Pfam" id="PF19279">
    <property type="entry name" value="YegS_C"/>
    <property type="match status" value="1"/>
</dbReference>
<dbReference type="SUPFAM" id="SSF111331">
    <property type="entry name" value="NAD kinase/diacylglycerol kinase-like"/>
    <property type="match status" value="1"/>
</dbReference>
<comment type="cofactor">
    <cofactor evidence="1">
        <name>Mg(2+)</name>
        <dbReference type="ChEBI" id="CHEBI:18420"/>
    </cofactor>
</comment>
<keyword evidence="12" id="KW-1208">Phospholipid metabolism</keyword>
<keyword evidence="3" id="KW-0444">Lipid biosynthesis</keyword>
<keyword evidence="11" id="KW-0594">Phospholipid biosynthesis</keyword>
<dbReference type="InterPro" id="IPR016064">
    <property type="entry name" value="NAD/diacylglycerol_kinase_sf"/>
</dbReference>
<evidence type="ECO:0000256" key="6">
    <source>
        <dbReference type="ARBA" id="ARBA00022741"/>
    </source>
</evidence>
<protein>
    <submittedName>
        <fullName evidence="14">Diacylglycerol kinase family lipid kinase</fullName>
    </submittedName>
</protein>
<accession>A0A540VLP7</accession>
<dbReference type="FunCoup" id="A0A540VLP7">
    <property type="interactions" value="335"/>
</dbReference>
<evidence type="ECO:0000313" key="15">
    <source>
        <dbReference type="Proteomes" id="UP000317371"/>
    </source>
</evidence>
<keyword evidence="5" id="KW-0479">Metal-binding</keyword>
<dbReference type="PANTHER" id="PTHR12358">
    <property type="entry name" value="SPHINGOSINE KINASE"/>
    <property type="match status" value="1"/>
</dbReference>
<dbReference type="InterPro" id="IPR045540">
    <property type="entry name" value="YegS/DAGK_C"/>
</dbReference>
<evidence type="ECO:0000259" key="13">
    <source>
        <dbReference type="PROSITE" id="PS50146"/>
    </source>
</evidence>
<dbReference type="InterPro" id="IPR050187">
    <property type="entry name" value="Lipid_Phosphate_FormReg"/>
</dbReference>
<dbReference type="InterPro" id="IPR005218">
    <property type="entry name" value="Diacylglycerol/lipid_kinase"/>
</dbReference>
<evidence type="ECO:0000256" key="10">
    <source>
        <dbReference type="ARBA" id="ARBA00023098"/>
    </source>
</evidence>
<dbReference type="GO" id="GO:0008654">
    <property type="term" value="P:phospholipid biosynthetic process"/>
    <property type="evidence" value="ECO:0007669"/>
    <property type="project" value="UniProtKB-KW"/>
</dbReference>
<dbReference type="InterPro" id="IPR017438">
    <property type="entry name" value="ATP-NAD_kinase_N"/>
</dbReference>
<dbReference type="InterPro" id="IPR001206">
    <property type="entry name" value="Diacylglycerol_kinase_cat_dom"/>
</dbReference>
<dbReference type="EMBL" id="VIGC01000002">
    <property type="protein sequence ID" value="TQE97687.1"/>
    <property type="molecule type" value="Genomic_DNA"/>
</dbReference>
<keyword evidence="9" id="KW-0460">Magnesium</keyword>
<evidence type="ECO:0000313" key="14">
    <source>
        <dbReference type="EMBL" id="TQE97687.1"/>
    </source>
</evidence>
<dbReference type="RefSeq" id="WP_141608414.1">
    <property type="nucleotide sequence ID" value="NZ_VIGC02000002.1"/>
</dbReference>
<keyword evidence="6" id="KW-0547">Nucleotide-binding</keyword>
<dbReference type="GO" id="GO:0005886">
    <property type="term" value="C:plasma membrane"/>
    <property type="evidence" value="ECO:0007669"/>
    <property type="project" value="TreeGrafter"/>
</dbReference>
<gene>
    <name evidence="14" type="ORF">FKZ61_02110</name>
</gene>
<evidence type="ECO:0000256" key="7">
    <source>
        <dbReference type="ARBA" id="ARBA00022777"/>
    </source>
</evidence>